<name>E2A295_CAMFO</name>
<keyword evidence="2" id="KW-1185">Reference proteome</keyword>
<dbReference type="AlphaFoldDB" id="E2A295"/>
<proteinExistence type="predicted"/>
<organism evidence="2">
    <name type="scientific">Camponotus floridanus</name>
    <name type="common">Florida carpenter ant</name>
    <dbReference type="NCBI Taxonomy" id="104421"/>
    <lineage>
        <taxon>Eukaryota</taxon>
        <taxon>Metazoa</taxon>
        <taxon>Ecdysozoa</taxon>
        <taxon>Arthropoda</taxon>
        <taxon>Hexapoda</taxon>
        <taxon>Insecta</taxon>
        <taxon>Pterygota</taxon>
        <taxon>Neoptera</taxon>
        <taxon>Endopterygota</taxon>
        <taxon>Hymenoptera</taxon>
        <taxon>Apocrita</taxon>
        <taxon>Aculeata</taxon>
        <taxon>Formicoidea</taxon>
        <taxon>Formicidae</taxon>
        <taxon>Formicinae</taxon>
        <taxon>Camponotus</taxon>
    </lineage>
</organism>
<sequence length="19" mass="2258">YHTLPENTEILKNKIRNAC</sequence>
<accession>E2A295</accession>
<feature type="non-terminal residue" evidence="1">
    <location>
        <position position="1"/>
    </location>
</feature>
<evidence type="ECO:0000313" key="1">
    <source>
        <dbReference type="EMBL" id="EFN72444.1"/>
    </source>
</evidence>
<evidence type="ECO:0000313" key="2">
    <source>
        <dbReference type="Proteomes" id="UP000000311"/>
    </source>
</evidence>
<feature type="non-terminal residue" evidence="1">
    <location>
        <position position="19"/>
    </location>
</feature>
<dbReference type="Proteomes" id="UP000000311">
    <property type="component" value="Unassembled WGS sequence"/>
</dbReference>
<dbReference type="InParanoid" id="E2A295"/>
<protein>
    <submittedName>
        <fullName evidence="1">Uncharacterized protein</fullName>
    </submittedName>
</protein>
<gene>
    <name evidence="1" type="ORF">EAG_07380</name>
</gene>
<dbReference type="EMBL" id="GL435961">
    <property type="protein sequence ID" value="EFN72444.1"/>
    <property type="molecule type" value="Genomic_DNA"/>
</dbReference>
<reference evidence="1 2" key="1">
    <citation type="journal article" date="2010" name="Science">
        <title>Genomic comparison of the ants Camponotus floridanus and Harpegnathos saltator.</title>
        <authorList>
            <person name="Bonasio R."/>
            <person name="Zhang G."/>
            <person name="Ye C."/>
            <person name="Mutti N.S."/>
            <person name="Fang X."/>
            <person name="Qin N."/>
            <person name="Donahue G."/>
            <person name="Yang P."/>
            <person name="Li Q."/>
            <person name="Li C."/>
            <person name="Zhang P."/>
            <person name="Huang Z."/>
            <person name="Berger S.L."/>
            <person name="Reinberg D."/>
            <person name="Wang J."/>
            <person name="Liebig J."/>
        </authorList>
    </citation>
    <scope>NUCLEOTIDE SEQUENCE [LARGE SCALE GENOMIC DNA]</scope>
    <source>
        <strain evidence="2">C129</strain>
    </source>
</reference>